<keyword evidence="2" id="KW-1185">Reference proteome</keyword>
<name>A0A8J2NYS8_9HEXA</name>
<evidence type="ECO:0008006" key="3">
    <source>
        <dbReference type="Google" id="ProtNLM"/>
    </source>
</evidence>
<reference evidence="1" key="1">
    <citation type="submission" date="2021-06" db="EMBL/GenBank/DDBJ databases">
        <authorList>
            <person name="Hodson N. C."/>
            <person name="Mongue J. A."/>
            <person name="Jaron S. K."/>
        </authorList>
    </citation>
    <scope>NUCLEOTIDE SEQUENCE</scope>
</reference>
<comment type="caution">
    <text evidence="1">The sequence shown here is derived from an EMBL/GenBank/DDBJ whole genome shotgun (WGS) entry which is preliminary data.</text>
</comment>
<dbReference type="OrthoDB" id="1470350at2759"/>
<gene>
    <name evidence="1" type="ORF">AFUS01_LOCUS8741</name>
</gene>
<evidence type="ECO:0000313" key="2">
    <source>
        <dbReference type="Proteomes" id="UP000708208"/>
    </source>
</evidence>
<evidence type="ECO:0000313" key="1">
    <source>
        <dbReference type="EMBL" id="CAG7719415.1"/>
    </source>
</evidence>
<organism evidence="1 2">
    <name type="scientific">Allacma fusca</name>
    <dbReference type="NCBI Taxonomy" id="39272"/>
    <lineage>
        <taxon>Eukaryota</taxon>
        <taxon>Metazoa</taxon>
        <taxon>Ecdysozoa</taxon>
        <taxon>Arthropoda</taxon>
        <taxon>Hexapoda</taxon>
        <taxon>Collembola</taxon>
        <taxon>Symphypleona</taxon>
        <taxon>Sminthuridae</taxon>
        <taxon>Allacma</taxon>
    </lineage>
</organism>
<dbReference type="EMBL" id="CAJVCH010061206">
    <property type="protein sequence ID" value="CAG7719415.1"/>
    <property type="molecule type" value="Genomic_DNA"/>
</dbReference>
<protein>
    <recommendedName>
        <fullName evidence="3">Cytochrome P450</fullName>
    </recommendedName>
</protein>
<accession>A0A8J2NYS8</accession>
<dbReference type="Proteomes" id="UP000708208">
    <property type="component" value="Unassembled WGS sequence"/>
</dbReference>
<dbReference type="AlphaFoldDB" id="A0A8J2NYS8"/>
<sequence>MLLTTVLALFCSAVIIYLALEKFETIKLAHHFPGPRSFPIIGNAWYFLKPEERLRNMIRLQKEFGNRVLLSGGSLKGMSLFHPDDVQKILTSKEINKSSFYDLLFSGWLGTSLFYAKGIT</sequence>
<proteinExistence type="predicted"/>